<comment type="caution">
    <text evidence="2">The sequence shown here is derived from an EMBL/GenBank/DDBJ whole genome shotgun (WGS) entry which is preliminary data.</text>
</comment>
<dbReference type="Pfam" id="PF02201">
    <property type="entry name" value="SWIB"/>
    <property type="match status" value="1"/>
</dbReference>
<dbReference type="AlphaFoldDB" id="A0A498I5R7"/>
<dbReference type="InterPro" id="IPR036885">
    <property type="entry name" value="SWIB_MDM2_dom_sf"/>
</dbReference>
<evidence type="ECO:0000259" key="1">
    <source>
        <dbReference type="SMART" id="SM00151"/>
    </source>
</evidence>
<dbReference type="EMBL" id="RDQH01000339">
    <property type="protein sequence ID" value="RXH78239.1"/>
    <property type="molecule type" value="Genomic_DNA"/>
</dbReference>
<dbReference type="STRING" id="3750.A0A498I5R7"/>
<gene>
    <name evidence="2" type="ORF">DVH24_001757</name>
</gene>
<accession>A0A498I5R7</accession>
<evidence type="ECO:0000313" key="2">
    <source>
        <dbReference type="EMBL" id="RXH78239.1"/>
    </source>
</evidence>
<protein>
    <recommendedName>
        <fullName evidence="1">SWIB domain-containing protein</fullName>
    </recommendedName>
</protein>
<dbReference type="InterPro" id="IPR003121">
    <property type="entry name" value="SWIB_MDM2_domain"/>
</dbReference>
<dbReference type="PANTHER" id="PTHR13844">
    <property type="entry name" value="SWI/SNF-RELATED MATRIX-ASSOCIATED ACTIN-DEPENDENT REGULATOR OF CHROMATIN SUBFAMILY D"/>
    <property type="match status" value="1"/>
</dbReference>
<keyword evidence="3" id="KW-1185">Reference proteome</keyword>
<name>A0A498I5R7_MALDO</name>
<dbReference type="InterPro" id="IPR019835">
    <property type="entry name" value="SWIB_domain"/>
</dbReference>
<dbReference type="Gene3D" id="1.10.245.10">
    <property type="entry name" value="SWIB/MDM2 domain"/>
    <property type="match status" value="1"/>
</dbReference>
<dbReference type="Proteomes" id="UP000290289">
    <property type="component" value="Chromosome 13"/>
</dbReference>
<dbReference type="SMART" id="SM00151">
    <property type="entry name" value="SWIB"/>
    <property type="match status" value="1"/>
</dbReference>
<organism evidence="2 3">
    <name type="scientific">Malus domestica</name>
    <name type="common">Apple</name>
    <name type="synonym">Pyrus malus</name>
    <dbReference type="NCBI Taxonomy" id="3750"/>
    <lineage>
        <taxon>Eukaryota</taxon>
        <taxon>Viridiplantae</taxon>
        <taxon>Streptophyta</taxon>
        <taxon>Embryophyta</taxon>
        <taxon>Tracheophyta</taxon>
        <taxon>Spermatophyta</taxon>
        <taxon>Magnoliopsida</taxon>
        <taxon>eudicotyledons</taxon>
        <taxon>Gunneridae</taxon>
        <taxon>Pentapetalae</taxon>
        <taxon>rosids</taxon>
        <taxon>fabids</taxon>
        <taxon>Rosales</taxon>
        <taxon>Rosaceae</taxon>
        <taxon>Amygdaloideae</taxon>
        <taxon>Maleae</taxon>
        <taxon>Malus</taxon>
    </lineage>
</organism>
<sequence length="134" mass="15382">MVRIPTLATASKPATTPLREPRRIMKPRKVSPKMQALMGAPEISRTQDLKQIWAHIKQNNLQIGTDKAVRMQDARNSECLHPKTFTTCMIIKLIFFSTLHGNHEQNHLSHLIHANDLITSNIHWLEEVNFINKS</sequence>
<proteinExistence type="predicted"/>
<evidence type="ECO:0000313" key="3">
    <source>
        <dbReference type="Proteomes" id="UP000290289"/>
    </source>
</evidence>
<feature type="domain" description="SWIB" evidence="1">
    <location>
        <begin position="24"/>
        <end position="104"/>
    </location>
</feature>
<dbReference type="CDD" id="cd10567">
    <property type="entry name" value="SWIB-MDM2_like"/>
    <property type="match status" value="1"/>
</dbReference>
<dbReference type="SUPFAM" id="SSF47592">
    <property type="entry name" value="SWIB/MDM2 domain"/>
    <property type="match status" value="1"/>
</dbReference>
<reference evidence="2 3" key="1">
    <citation type="submission" date="2018-10" db="EMBL/GenBank/DDBJ databases">
        <title>A high-quality apple genome assembly.</title>
        <authorList>
            <person name="Hu J."/>
        </authorList>
    </citation>
    <scope>NUCLEOTIDE SEQUENCE [LARGE SCALE GENOMIC DNA]</scope>
    <source>
        <strain evidence="3">cv. HFTH1</strain>
        <tissue evidence="2">Young leaf</tissue>
    </source>
</reference>